<dbReference type="HOGENOM" id="CLU_1594771_0_0_1"/>
<dbReference type="EMBL" id="KL197724">
    <property type="protein sequence ID" value="KDQ55568.1"/>
    <property type="molecule type" value="Genomic_DNA"/>
</dbReference>
<accession>A0A067PKZ6</accession>
<protein>
    <submittedName>
        <fullName evidence="2">Uncharacterized protein</fullName>
    </submittedName>
</protein>
<proteinExistence type="predicted"/>
<evidence type="ECO:0000313" key="3">
    <source>
        <dbReference type="Proteomes" id="UP000027265"/>
    </source>
</evidence>
<keyword evidence="3" id="KW-1185">Reference proteome</keyword>
<feature type="region of interest" description="Disordered" evidence="1">
    <location>
        <begin position="137"/>
        <end position="167"/>
    </location>
</feature>
<name>A0A067PKZ6_9AGAM</name>
<dbReference type="InParanoid" id="A0A067PKZ6"/>
<gene>
    <name evidence="2" type="ORF">JAAARDRAFT_208396</name>
</gene>
<dbReference type="Proteomes" id="UP000027265">
    <property type="component" value="Unassembled WGS sequence"/>
</dbReference>
<evidence type="ECO:0000256" key="1">
    <source>
        <dbReference type="SAM" id="MobiDB-lite"/>
    </source>
</evidence>
<dbReference type="AlphaFoldDB" id="A0A067PKZ6"/>
<reference evidence="3" key="1">
    <citation type="journal article" date="2014" name="Proc. Natl. Acad. Sci. U.S.A.">
        <title>Extensive sampling of basidiomycete genomes demonstrates inadequacy of the white-rot/brown-rot paradigm for wood decay fungi.</title>
        <authorList>
            <person name="Riley R."/>
            <person name="Salamov A.A."/>
            <person name="Brown D.W."/>
            <person name="Nagy L.G."/>
            <person name="Floudas D."/>
            <person name="Held B.W."/>
            <person name="Levasseur A."/>
            <person name="Lombard V."/>
            <person name="Morin E."/>
            <person name="Otillar R."/>
            <person name="Lindquist E.A."/>
            <person name="Sun H."/>
            <person name="LaButti K.M."/>
            <person name="Schmutz J."/>
            <person name="Jabbour D."/>
            <person name="Luo H."/>
            <person name="Baker S.E."/>
            <person name="Pisabarro A.G."/>
            <person name="Walton J.D."/>
            <person name="Blanchette R.A."/>
            <person name="Henrissat B."/>
            <person name="Martin F."/>
            <person name="Cullen D."/>
            <person name="Hibbett D.S."/>
            <person name="Grigoriev I.V."/>
        </authorList>
    </citation>
    <scope>NUCLEOTIDE SEQUENCE [LARGE SCALE GENOMIC DNA]</scope>
    <source>
        <strain evidence="3">MUCL 33604</strain>
    </source>
</reference>
<evidence type="ECO:0000313" key="2">
    <source>
        <dbReference type="EMBL" id="KDQ55568.1"/>
    </source>
</evidence>
<organism evidence="2 3">
    <name type="scientific">Jaapia argillacea MUCL 33604</name>
    <dbReference type="NCBI Taxonomy" id="933084"/>
    <lineage>
        <taxon>Eukaryota</taxon>
        <taxon>Fungi</taxon>
        <taxon>Dikarya</taxon>
        <taxon>Basidiomycota</taxon>
        <taxon>Agaricomycotina</taxon>
        <taxon>Agaricomycetes</taxon>
        <taxon>Agaricomycetidae</taxon>
        <taxon>Jaapiales</taxon>
        <taxon>Jaapiaceae</taxon>
        <taxon>Jaapia</taxon>
    </lineage>
</organism>
<feature type="compositionally biased region" description="Polar residues" evidence="1">
    <location>
        <begin position="142"/>
        <end position="167"/>
    </location>
</feature>
<sequence>MASPHNLISTCGDLLGLQEGETPQWATLDPLSPDGDIYITYDVEDFLSRMTAADQGGHSLLPFMYTDRLQHPTPLVVDLKGDELWYRCAPMDERTAQALRQVLDSNESSSAYDHTPLLPNGDQLIWDPIYEHPHPRAYPGSRFTSPPMLNQSSSQTSQNPFDTSCDL</sequence>